<dbReference type="EMBL" id="CP034248">
    <property type="protein sequence ID" value="AZK45124.1"/>
    <property type="molecule type" value="Genomic_DNA"/>
</dbReference>
<dbReference type="AlphaFoldDB" id="A0A3Q8S8V0"/>
<dbReference type="OrthoDB" id="1357684at2"/>
<dbReference type="KEGG" id="plen:EIM92_02045"/>
<proteinExistence type="predicted"/>
<accession>A0A3Q8S8V0</accession>
<dbReference type="Proteomes" id="UP000273145">
    <property type="component" value="Chromosome"/>
</dbReference>
<sequence>MIEWQENIREGFSLKKFISGCLVGACLMLGTTVYAEQIKQFILTPVTYPIIVDGVEYKDVERPVLNYEGSTYVPLAKLGDITGVDYVWNDQLGRVEINTGKGQFYSDYNGDIPNYASVNGISSGKRIELSDGKTVVYAYDVTDATEEYIQKYVRELENQGYIYESDTSDNEISYYSKGDIFVGLTVMGYDFNVLISKD</sequence>
<evidence type="ECO:0000313" key="1">
    <source>
        <dbReference type="EMBL" id="AZK45124.1"/>
    </source>
</evidence>
<gene>
    <name evidence="1" type="ORF">EIM92_02045</name>
</gene>
<reference evidence="1 2" key="1">
    <citation type="submission" date="2018-11" db="EMBL/GenBank/DDBJ databases">
        <title>Genome sequencing of Paenibacillus lentus DSM25539(T).</title>
        <authorList>
            <person name="Kook J.-K."/>
            <person name="Park S.-N."/>
            <person name="Lim Y.K."/>
        </authorList>
    </citation>
    <scope>NUCLEOTIDE SEQUENCE [LARGE SCALE GENOMIC DNA]</scope>
    <source>
        <strain evidence="1 2">DSM 25539</strain>
    </source>
</reference>
<evidence type="ECO:0008006" key="3">
    <source>
        <dbReference type="Google" id="ProtNLM"/>
    </source>
</evidence>
<name>A0A3Q8S8V0_9BACL</name>
<protein>
    <recommendedName>
        <fullName evidence="3">Copper amine oxidase-like N-terminal domain-containing protein</fullName>
    </recommendedName>
</protein>
<keyword evidence="2" id="KW-1185">Reference proteome</keyword>
<organism evidence="1 2">
    <name type="scientific">Paenibacillus lentus</name>
    <dbReference type="NCBI Taxonomy" id="1338368"/>
    <lineage>
        <taxon>Bacteria</taxon>
        <taxon>Bacillati</taxon>
        <taxon>Bacillota</taxon>
        <taxon>Bacilli</taxon>
        <taxon>Bacillales</taxon>
        <taxon>Paenibacillaceae</taxon>
        <taxon>Paenibacillus</taxon>
    </lineage>
</organism>
<evidence type="ECO:0000313" key="2">
    <source>
        <dbReference type="Proteomes" id="UP000273145"/>
    </source>
</evidence>